<accession>A0A1H7J0M2</accession>
<evidence type="ECO:0008006" key="4">
    <source>
        <dbReference type="Google" id="ProtNLM"/>
    </source>
</evidence>
<protein>
    <recommendedName>
        <fullName evidence="4">PH domain-containing protein</fullName>
    </recommendedName>
</protein>
<dbReference type="OrthoDB" id="7862519at2"/>
<keyword evidence="1" id="KW-1133">Transmembrane helix</keyword>
<keyword evidence="1" id="KW-0812">Transmembrane</keyword>
<dbReference type="RefSeq" id="WP_092760670.1">
    <property type="nucleotide sequence ID" value="NZ_CAXBJT010000062.1"/>
</dbReference>
<evidence type="ECO:0000313" key="3">
    <source>
        <dbReference type="Proteomes" id="UP000199283"/>
    </source>
</evidence>
<sequence length="160" mass="17294">MSDPMHILRPSAPRRMMGLVIQLLLGGLLLWLAVVNPPSNPLWKIFLVLIGIGALVLAQKGWRGSAQGIVLREDGLWSEDGTPIAPLDQIASVDRTLFSLKPSNGFLIRLKSPLGRAWVPGMWWRVGRRVGIGGVTGGANTKIVADALSFLVADRDARNG</sequence>
<reference evidence="2 3" key="1">
    <citation type="submission" date="2016-10" db="EMBL/GenBank/DDBJ databases">
        <authorList>
            <person name="de Groot N.N."/>
        </authorList>
    </citation>
    <scope>NUCLEOTIDE SEQUENCE [LARGE SCALE GENOMIC DNA]</scope>
    <source>
        <strain evidence="2 3">DSM 14858</strain>
    </source>
</reference>
<dbReference type="AlphaFoldDB" id="A0A1H7J0M2"/>
<keyword evidence="3" id="KW-1185">Reference proteome</keyword>
<dbReference type="EMBL" id="FNZQ01000001">
    <property type="protein sequence ID" value="SEK68279.1"/>
    <property type="molecule type" value="Genomic_DNA"/>
</dbReference>
<organism evidence="2 3">
    <name type="scientific">Jannaschia helgolandensis</name>
    <dbReference type="NCBI Taxonomy" id="188906"/>
    <lineage>
        <taxon>Bacteria</taxon>
        <taxon>Pseudomonadati</taxon>
        <taxon>Pseudomonadota</taxon>
        <taxon>Alphaproteobacteria</taxon>
        <taxon>Rhodobacterales</taxon>
        <taxon>Roseobacteraceae</taxon>
        <taxon>Jannaschia</taxon>
    </lineage>
</organism>
<feature type="transmembrane region" description="Helical" evidence="1">
    <location>
        <begin position="45"/>
        <end position="62"/>
    </location>
</feature>
<dbReference type="STRING" id="188906.SAMN04488526_1231"/>
<evidence type="ECO:0000256" key="1">
    <source>
        <dbReference type="SAM" id="Phobius"/>
    </source>
</evidence>
<dbReference type="Proteomes" id="UP000199283">
    <property type="component" value="Unassembled WGS sequence"/>
</dbReference>
<proteinExistence type="predicted"/>
<keyword evidence="1" id="KW-0472">Membrane</keyword>
<evidence type="ECO:0000313" key="2">
    <source>
        <dbReference type="EMBL" id="SEK68279.1"/>
    </source>
</evidence>
<name>A0A1H7J0M2_9RHOB</name>
<gene>
    <name evidence="2" type="ORF">SAMN04488526_1231</name>
</gene>